<organism evidence="1 2">
    <name type="scientific">Coptotermes formosanus</name>
    <name type="common">Formosan subterranean termite</name>
    <dbReference type="NCBI Taxonomy" id="36987"/>
    <lineage>
        <taxon>Eukaryota</taxon>
        <taxon>Metazoa</taxon>
        <taxon>Ecdysozoa</taxon>
        <taxon>Arthropoda</taxon>
        <taxon>Hexapoda</taxon>
        <taxon>Insecta</taxon>
        <taxon>Pterygota</taxon>
        <taxon>Neoptera</taxon>
        <taxon>Polyneoptera</taxon>
        <taxon>Dictyoptera</taxon>
        <taxon>Blattodea</taxon>
        <taxon>Blattoidea</taxon>
        <taxon>Termitoidae</taxon>
        <taxon>Rhinotermitidae</taxon>
        <taxon>Coptotermes</taxon>
    </lineage>
</organism>
<sequence>CCRRAAASFFPSAEDAGSGPQGLPSFRPFHEACFTWEEVSTAITASFGLKETLMLHLFTATNDAFHQHLDGH</sequence>
<dbReference type="Proteomes" id="UP000502823">
    <property type="component" value="Unassembled WGS sequence"/>
</dbReference>
<comment type="caution">
    <text evidence="1">The sequence shown here is derived from an EMBL/GenBank/DDBJ whole genome shotgun (WGS) entry which is preliminary data.</text>
</comment>
<keyword evidence="2" id="KW-1185">Reference proteome</keyword>
<dbReference type="InParanoid" id="A0A6L2PJ58"/>
<gene>
    <name evidence="1" type="ORF">Cfor_02542</name>
</gene>
<reference evidence="2" key="1">
    <citation type="submission" date="2020-01" db="EMBL/GenBank/DDBJ databases">
        <title>Draft genome sequence of the Termite Coptotermes fromosanus.</title>
        <authorList>
            <person name="Itakura S."/>
            <person name="Yosikawa Y."/>
            <person name="Umezawa K."/>
        </authorList>
    </citation>
    <scope>NUCLEOTIDE SEQUENCE [LARGE SCALE GENOMIC DNA]</scope>
</reference>
<accession>A0A6L2PJ58</accession>
<dbReference type="EMBL" id="BLKM01008093">
    <property type="protein sequence ID" value="GFG32444.1"/>
    <property type="molecule type" value="Genomic_DNA"/>
</dbReference>
<protein>
    <submittedName>
        <fullName evidence="1">Uncharacterized protein</fullName>
    </submittedName>
</protein>
<evidence type="ECO:0000313" key="2">
    <source>
        <dbReference type="Proteomes" id="UP000502823"/>
    </source>
</evidence>
<feature type="non-terminal residue" evidence="1">
    <location>
        <position position="1"/>
    </location>
</feature>
<name>A0A6L2PJ58_COPFO</name>
<evidence type="ECO:0000313" key="1">
    <source>
        <dbReference type="EMBL" id="GFG32444.1"/>
    </source>
</evidence>
<dbReference type="AlphaFoldDB" id="A0A6L2PJ58"/>
<proteinExistence type="predicted"/>